<dbReference type="NCBIfam" id="TIGR04411">
    <property type="entry name" value="T2SS_GspN_Lepto"/>
    <property type="match status" value="1"/>
</dbReference>
<accession>A0A059XXF9</accession>
<reference evidence="3 4" key="2">
    <citation type="journal article" date="2015" name="Biomed. Res. Int.">
        <title>Effects of Arsenite Resistance on the Growth and Functional Gene Expression of Leptospirillum ferriphilum and Acidithiobacillus thiooxidans in Pure Culture and Coculture.</title>
        <authorList>
            <person name="Jiang H."/>
            <person name="Liang Y."/>
            <person name="Yin H."/>
            <person name="Xiao Y."/>
            <person name="Guo X."/>
            <person name="Xu Y."/>
            <person name="Hu Q."/>
            <person name="Liu H."/>
            <person name="Liu X."/>
        </authorList>
    </citation>
    <scope>NUCLEOTIDE SEQUENCE [LARGE SCALE GENOMIC DNA]</scope>
    <source>
        <strain evidence="3 4">YSK</strain>
    </source>
</reference>
<feature type="transmembrane region" description="Helical" evidence="2">
    <location>
        <begin position="59"/>
        <end position="77"/>
    </location>
</feature>
<dbReference type="AlphaFoldDB" id="A0A059XXF9"/>
<keyword evidence="2" id="KW-0472">Membrane</keyword>
<sequence length="343" mass="37547">MNLNGRSSVLASLFSLLTSLKNRNRRDRSAKAPVPENSRALSAGHLTSVPSPKKFRQRLPLLLLVSWGAVMFGFFFVRSFPGNELAKEILAGISHQTGLGISADAGTFRWPANLDYEGLHLVSASPMGPVVWEIPKFEGGMNLASYVKGKPRYNFDVKAYGGEFRGRLQQARKGKWNHLRGKTIHPINLLTARKLIRQDLSGSLDLETDYTWTKGHEQLGHGILGLTIRNLVVRSLKMNGIPLPDLAFTSVRGRLFLHDGTGHIESLTADGPLATVTGSGTILLRFPYPASLINMDLHARLKGQLKAIPIPSLEARKDGTVHIHLQGVLASPTVALNGLMLPH</sequence>
<dbReference type="RefSeq" id="WP_014960707.1">
    <property type="nucleotide sequence ID" value="NZ_CP007243.1"/>
</dbReference>
<evidence type="ECO:0000313" key="4">
    <source>
        <dbReference type="Proteomes" id="UP000027059"/>
    </source>
</evidence>
<dbReference type="KEGG" id="lfp:Y981_04255"/>
<keyword evidence="2" id="KW-1133">Transmembrane helix</keyword>
<keyword evidence="4" id="KW-1185">Reference proteome</keyword>
<dbReference type="HOGENOM" id="CLU_836243_0_0_0"/>
<name>A0A059XXF9_9BACT</name>
<gene>
    <name evidence="3" type="ORF">Y981_04255</name>
</gene>
<keyword evidence="2" id="KW-0812">Transmembrane</keyword>
<protein>
    <recommendedName>
        <fullName evidence="5">Type II secretion system protein GspN</fullName>
    </recommendedName>
</protein>
<evidence type="ECO:0000256" key="2">
    <source>
        <dbReference type="SAM" id="Phobius"/>
    </source>
</evidence>
<dbReference type="OrthoDB" id="5395112at2"/>
<evidence type="ECO:0008006" key="5">
    <source>
        <dbReference type="Google" id="ProtNLM"/>
    </source>
</evidence>
<organism evidence="3 4">
    <name type="scientific">Leptospirillum ferriphilum YSK</name>
    <dbReference type="NCBI Taxonomy" id="1441628"/>
    <lineage>
        <taxon>Bacteria</taxon>
        <taxon>Pseudomonadati</taxon>
        <taxon>Nitrospirota</taxon>
        <taxon>Nitrospiria</taxon>
        <taxon>Nitrospirales</taxon>
        <taxon>Nitrospiraceae</taxon>
        <taxon>Leptospirillum</taxon>
    </lineage>
</organism>
<dbReference type="EMBL" id="CP007243">
    <property type="protein sequence ID" value="AIA31593.1"/>
    <property type="molecule type" value="Genomic_DNA"/>
</dbReference>
<reference evidence="4" key="1">
    <citation type="submission" date="2014-02" db="EMBL/GenBank/DDBJ databases">
        <title>Complete genome sequence and comparative genomic analysis of the nitrogen-fixing bacterium Leptospirillum ferriphilum YSK.</title>
        <authorList>
            <person name="Guo X."/>
            <person name="Yin H."/>
            <person name="Liang Y."/>
            <person name="Hu Q."/>
            <person name="Ma L."/>
            <person name="Xiao Y."/>
            <person name="Zhang X."/>
            <person name="Qiu G."/>
            <person name="Liu X."/>
        </authorList>
    </citation>
    <scope>NUCLEOTIDE SEQUENCE [LARGE SCALE GENOMIC DNA]</scope>
    <source>
        <strain evidence="4">YSK</strain>
    </source>
</reference>
<dbReference type="InterPro" id="IPR030925">
    <property type="entry name" value="T2SS_GspN_Lepto"/>
</dbReference>
<proteinExistence type="predicted"/>
<feature type="region of interest" description="Disordered" evidence="1">
    <location>
        <begin position="24"/>
        <end position="44"/>
    </location>
</feature>
<evidence type="ECO:0000313" key="3">
    <source>
        <dbReference type="EMBL" id="AIA31593.1"/>
    </source>
</evidence>
<dbReference type="Proteomes" id="UP000027059">
    <property type="component" value="Chromosome"/>
</dbReference>
<evidence type="ECO:0000256" key="1">
    <source>
        <dbReference type="SAM" id="MobiDB-lite"/>
    </source>
</evidence>